<dbReference type="Proteomes" id="UP000254602">
    <property type="component" value="Unassembled WGS sequence"/>
</dbReference>
<evidence type="ECO:0000313" key="10">
    <source>
        <dbReference type="Proteomes" id="UP000254602"/>
    </source>
</evidence>
<comment type="function">
    <text evidence="6">Catalyzes the phosphorylation of ribose 1,5-bisphosphate to 5-phospho-D-ribosyl alpha-1-diphosphate (PRPP).</text>
</comment>
<evidence type="ECO:0000313" key="11">
    <source>
        <dbReference type="Proteomes" id="UP000542695"/>
    </source>
</evidence>
<dbReference type="PANTHER" id="PTHR23117:SF8">
    <property type="entry name" value="RIBOSE 1,5-BISPHOSPHATE PHOSPHOKINASE PHNN"/>
    <property type="match status" value="1"/>
</dbReference>
<evidence type="ECO:0000259" key="7">
    <source>
        <dbReference type="SMART" id="SM00072"/>
    </source>
</evidence>
<reference evidence="9 10" key="1">
    <citation type="submission" date="2018-06" db="EMBL/GenBank/DDBJ databases">
        <authorList>
            <consortium name="Pathogen Informatics"/>
            <person name="Doyle S."/>
        </authorList>
    </citation>
    <scope>NUCLEOTIDE SEQUENCE [LARGE SCALE GENOMIC DNA]</scope>
    <source>
        <strain evidence="9 10">NCTC7914</strain>
    </source>
</reference>
<comment type="pathway">
    <text evidence="2 6">Metabolic intermediate biosynthesis; 5-phospho-alpha-D-ribose 1-diphosphate biosynthesis; 5-phospho-alpha-D-ribose 1-diphosphate from D-ribose 5-phosphate (route II): step 3/3.</text>
</comment>
<feature type="binding site" evidence="6">
    <location>
        <begin position="20"/>
        <end position="27"/>
    </location>
    <ligand>
        <name>ATP</name>
        <dbReference type="ChEBI" id="CHEBI:30616"/>
    </ligand>
</feature>
<proteinExistence type="inferred from homology"/>
<dbReference type="RefSeq" id="WP_115274162.1">
    <property type="nucleotide sequence ID" value="NZ_JACARV010000055.1"/>
</dbReference>
<gene>
    <name evidence="6 9" type="primary">phnN</name>
    <name evidence="8" type="ORF">HX798_18560</name>
    <name evidence="9" type="ORF">NCTC7914_02817</name>
</gene>
<dbReference type="AlphaFoldDB" id="A0A379KMH2"/>
<comment type="similarity">
    <text evidence="6">Belongs to the ribose 1,5-bisphosphokinase family.</text>
</comment>
<dbReference type="Proteomes" id="UP000542695">
    <property type="component" value="Unassembled WGS sequence"/>
</dbReference>
<organism evidence="9 10">
    <name type="scientific">Pseudomonas putida</name>
    <name type="common">Arthrobacter siderocapsulatus</name>
    <dbReference type="NCBI Taxonomy" id="303"/>
    <lineage>
        <taxon>Bacteria</taxon>
        <taxon>Pseudomonadati</taxon>
        <taxon>Pseudomonadota</taxon>
        <taxon>Gammaproteobacteria</taxon>
        <taxon>Pseudomonadales</taxon>
        <taxon>Pseudomonadaceae</taxon>
        <taxon>Pseudomonas</taxon>
    </lineage>
</organism>
<dbReference type="EC" id="2.7.4.23" evidence="6"/>
<dbReference type="UniPathway" id="UPA00087">
    <property type="reaction ID" value="UER00175"/>
</dbReference>
<keyword evidence="9" id="KW-0418">Kinase</keyword>
<dbReference type="GO" id="GO:0005524">
    <property type="term" value="F:ATP binding"/>
    <property type="evidence" value="ECO:0007669"/>
    <property type="project" value="UniProtKB-KW"/>
</dbReference>
<dbReference type="GO" id="GO:0005829">
    <property type="term" value="C:cytosol"/>
    <property type="evidence" value="ECO:0007669"/>
    <property type="project" value="TreeGrafter"/>
</dbReference>
<evidence type="ECO:0000313" key="8">
    <source>
        <dbReference type="EMBL" id="NWC82269.1"/>
    </source>
</evidence>
<evidence type="ECO:0000256" key="4">
    <source>
        <dbReference type="ARBA" id="ARBA00022741"/>
    </source>
</evidence>
<protein>
    <recommendedName>
        <fullName evidence="6">Ribose 1,5-bisphosphate phosphokinase PhnN</fullName>
        <ecNumber evidence="6">2.7.4.23</ecNumber>
    </recommendedName>
    <alternativeName>
        <fullName evidence="6">Ribose 1,5-bisphosphokinase</fullName>
    </alternativeName>
</protein>
<keyword evidence="3 6" id="KW-0808">Transferase</keyword>
<evidence type="ECO:0000313" key="9">
    <source>
        <dbReference type="EMBL" id="SUD68674.1"/>
    </source>
</evidence>
<feature type="domain" description="Guanylate kinase/L-type calcium channel beta subunit" evidence="7">
    <location>
        <begin position="12"/>
        <end position="192"/>
    </location>
</feature>
<evidence type="ECO:0000256" key="6">
    <source>
        <dbReference type="HAMAP-Rule" id="MF_00836"/>
    </source>
</evidence>
<keyword evidence="5 6" id="KW-0067">ATP-binding</keyword>
<comment type="catalytic activity">
    <reaction evidence="1 6">
        <text>alpha-D-ribose 1,5-bisphosphate + ATP = 5-phospho-alpha-D-ribose 1-diphosphate + ADP</text>
        <dbReference type="Rhea" id="RHEA:20109"/>
        <dbReference type="ChEBI" id="CHEBI:30616"/>
        <dbReference type="ChEBI" id="CHEBI:58017"/>
        <dbReference type="ChEBI" id="CHEBI:68688"/>
        <dbReference type="ChEBI" id="CHEBI:456216"/>
        <dbReference type="EC" id="2.7.4.23"/>
    </reaction>
</comment>
<evidence type="ECO:0000256" key="2">
    <source>
        <dbReference type="ARBA" id="ARBA00005069"/>
    </source>
</evidence>
<dbReference type="GO" id="GO:0019634">
    <property type="term" value="P:organic phosphonate metabolic process"/>
    <property type="evidence" value="ECO:0007669"/>
    <property type="project" value="UniProtKB-UniRule"/>
</dbReference>
<accession>A0A379KMH2</accession>
<sequence length="195" mass="20987">MQHDASSQDKASGVLIYLMGPSGSGKDSLIEAARAQLAGAGVEIARRVITRSAEATGEAAQSVTPERFEAMRAAGEFAMHWQANGLEYGIPKQVDVWLAQGRSVLVNGSRSYLPEARRRYPGLLAVRLEVDPEVLRARLIARGRETPQEIDQRLARSARLQGCPDPGVHALDNSGSLATAVSVLFDLLRQQGVSV</sequence>
<dbReference type="GO" id="GO:0033863">
    <property type="term" value="F:ribose 1,5-bisphosphate phosphokinase activity"/>
    <property type="evidence" value="ECO:0007669"/>
    <property type="project" value="UniProtKB-UniRule"/>
</dbReference>
<dbReference type="SMART" id="SM00072">
    <property type="entry name" value="GuKc"/>
    <property type="match status" value="1"/>
</dbReference>
<dbReference type="HAMAP" id="MF_00836">
    <property type="entry name" value="PhnN"/>
    <property type="match status" value="1"/>
</dbReference>
<reference evidence="8 11" key="2">
    <citation type="submission" date="2020-04" db="EMBL/GenBank/DDBJ databases">
        <title>Molecular characterization of pseudomonads from Agaricus bisporus reveal novel blotch 2 pathogens in Western Europe.</title>
        <authorList>
            <person name="Taparia T."/>
            <person name="Krijger M."/>
            <person name="Haynes E."/>
            <person name="Elpinstone J.G."/>
            <person name="Noble R."/>
            <person name="Van Der Wolf J."/>
        </authorList>
    </citation>
    <scope>NUCLEOTIDE SEQUENCE [LARGE SCALE GENOMIC DNA]</scope>
    <source>
        <strain evidence="8 11">P7765</strain>
    </source>
</reference>
<keyword evidence="4 6" id="KW-0547">Nucleotide-binding</keyword>
<name>A0A379KMH2_PSEPU</name>
<evidence type="ECO:0000256" key="5">
    <source>
        <dbReference type="ARBA" id="ARBA00022840"/>
    </source>
</evidence>
<dbReference type="NCBIfam" id="TIGR02322">
    <property type="entry name" value="phosphon_PhnN"/>
    <property type="match status" value="1"/>
</dbReference>
<dbReference type="EMBL" id="JACARV010000055">
    <property type="protein sequence ID" value="NWC82269.1"/>
    <property type="molecule type" value="Genomic_DNA"/>
</dbReference>
<dbReference type="PANTHER" id="PTHR23117">
    <property type="entry name" value="GUANYLATE KINASE-RELATED"/>
    <property type="match status" value="1"/>
</dbReference>
<dbReference type="InterPro" id="IPR027417">
    <property type="entry name" value="P-loop_NTPase"/>
</dbReference>
<evidence type="ECO:0000256" key="3">
    <source>
        <dbReference type="ARBA" id="ARBA00022679"/>
    </source>
</evidence>
<dbReference type="EMBL" id="UGUY01000001">
    <property type="protein sequence ID" value="SUD68674.1"/>
    <property type="molecule type" value="Genomic_DNA"/>
</dbReference>
<dbReference type="InterPro" id="IPR008145">
    <property type="entry name" value="GK/Ca_channel_bsu"/>
</dbReference>
<dbReference type="GO" id="GO:0006015">
    <property type="term" value="P:5-phosphoribose 1-diphosphate biosynthetic process"/>
    <property type="evidence" value="ECO:0007669"/>
    <property type="project" value="UniProtKB-UniRule"/>
</dbReference>
<evidence type="ECO:0000256" key="1">
    <source>
        <dbReference type="ARBA" id="ARBA00000373"/>
    </source>
</evidence>
<dbReference type="InterPro" id="IPR012699">
    <property type="entry name" value="PhnN"/>
</dbReference>
<dbReference type="NCBIfam" id="NF007485">
    <property type="entry name" value="PRK10078.1"/>
    <property type="match status" value="1"/>
</dbReference>
<dbReference type="Gene3D" id="3.40.50.300">
    <property type="entry name" value="P-loop containing nucleotide triphosphate hydrolases"/>
    <property type="match status" value="1"/>
</dbReference>
<dbReference type="SUPFAM" id="SSF52540">
    <property type="entry name" value="P-loop containing nucleoside triphosphate hydrolases"/>
    <property type="match status" value="1"/>
</dbReference>